<dbReference type="PROSITE" id="PS50011">
    <property type="entry name" value="PROTEIN_KINASE_DOM"/>
    <property type="match status" value="1"/>
</dbReference>
<keyword evidence="3" id="KW-1185">Reference proteome</keyword>
<dbReference type="PANTHER" id="PTHR24416">
    <property type="entry name" value="TYROSINE-PROTEIN KINASE RECEPTOR"/>
    <property type="match status" value="1"/>
</dbReference>
<evidence type="ECO:0000259" key="1">
    <source>
        <dbReference type="PROSITE" id="PS50011"/>
    </source>
</evidence>
<dbReference type="InterPro" id="IPR011009">
    <property type="entry name" value="Kinase-like_dom_sf"/>
</dbReference>
<dbReference type="AlphaFoldDB" id="A0A9D3YA59"/>
<dbReference type="SUPFAM" id="SSF56112">
    <property type="entry name" value="Protein kinase-like (PK-like)"/>
    <property type="match status" value="1"/>
</dbReference>
<dbReference type="GO" id="GO:0005524">
    <property type="term" value="F:ATP binding"/>
    <property type="evidence" value="ECO:0007669"/>
    <property type="project" value="InterPro"/>
</dbReference>
<dbReference type="Gene3D" id="1.10.510.10">
    <property type="entry name" value="Transferase(Phosphotransferase) domain 1"/>
    <property type="match status" value="1"/>
</dbReference>
<proteinExistence type="predicted"/>
<dbReference type="PANTHER" id="PTHR24416:SF600">
    <property type="entry name" value="PDGF- AND VEGF-RECEPTOR RELATED, ISOFORM J"/>
    <property type="match status" value="1"/>
</dbReference>
<dbReference type="InterPro" id="IPR001245">
    <property type="entry name" value="Ser-Thr/Tyr_kinase_cat_dom"/>
</dbReference>
<dbReference type="EMBL" id="JAIWYP010000016">
    <property type="protein sequence ID" value="KAH3696633.1"/>
    <property type="molecule type" value="Genomic_DNA"/>
</dbReference>
<dbReference type="InterPro" id="IPR050122">
    <property type="entry name" value="RTK"/>
</dbReference>
<dbReference type="InterPro" id="IPR008266">
    <property type="entry name" value="Tyr_kinase_AS"/>
</dbReference>
<organism evidence="2 3">
    <name type="scientific">Dreissena polymorpha</name>
    <name type="common">Zebra mussel</name>
    <name type="synonym">Mytilus polymorpha</name>
    <dbReference type="NCBI Taxonomy" id="45954"/>
    <lineage>
        <taxon>Eukaryota</taxon>
        <taxon>Metazoa</taxon>
        <taxon>Spiralia</taxon>
        <taxon>Lophotrochozoa</taxon>
        <taxon>Mollusca</taxon>
        <taxon>Bivalvia</taxon>
        <taxon>Autobranchia</taxon>
        <taxon>Heteroconchia</taxon>
        <taxon>Euheterodonta</taxon>
        <taxon>Imparidentia</taxon>
        <taxon>Neoheterodontei</taxon>
        <taxon>Myida</taxon>
        <taxon>Dreissenoidea</taxon>
        <taxon>Dreissenidae</taxon>
        <taxon>Dreissena</taxon>
    </lineage>
</organism>
<reference evidence="2" key="1">
    <citation type="journal article" date="2019" name="bioRxiv">
        <title>The Genome of the Zebra Mussel, Dreissena polymorpha: A Resource for Invasive Species Research.</title>
        <authorList>
            <person name="McCartney M.A."/>
            <person name="Auch B."/>
            <person name="Kono T."/>
            <person name="Mallez S."/>
            <person name="Zhang Y."/>
            <person name="Obille A."/>
            <person name="Becker A."/>
            <person name="Abrahante J.E."/>
            <person name="Garbe J."/>
            <person name="Badalamenti J.P."/>
            <person name="Herman A."/>
            <person name="Mangelson H."/>
            <person name="Liachko I."/>
            <person name="Sullivan S."/>
            <person name="Sone E.D."/>
            <person name="Koren S."/>
            <person name="Silverstein K.A.T."/>
            <person name="Beckman K.B."/>
            <person name="Gohl D.M."/>
        </authorList>
    </citation>
    <scope>NUCLEOTIDE SEQUENCE</scope>
    <source>
        <strain evidence="2">Duluth1</strain>
        <tissue evidence="2">Whole animal</tissue>
    </source>
</reference>
<dbReference type="Pfam" id="PF07714">
    <property type="entry name" value="PK_Tyr_Ser-Thr"/>
    <property type="match status" value="1"/>
</dbReference>
<dbReference type="GO" id="GO:0007169">
    <property type="term" value="P:cell surface receptor protein tyrosine kinase signaling pathway"/>
    <property type="evidence" value="ECO:0007669"/>
    <property type="project" value="TreeGrafter"/>
</dbReference>
<evidence type="ECO:0000313" key="2">
    <source>
        <dbReference type="EMBL" id="KAH3696633.1"/>
    </source>
</evidence>
<reference evidence="2" key="2">
    <citation type="submission" date="2020-11" db="EMBL/GenBank/DDBJ databases">
        <authorList>
            <person name="McCartney M.A."/>
            <person name="Auch B."/>
            <person name="Kono T."/>
            <person name="Mallez S."/>
            <person name="Becker A."/>
            <person name="Gohl D.M."/>
            <person name="Silverstein K.A.T."/>
            <person name="Koren S."/>
            <person name="Bechman K.B."/>
            <person name="Herman A."/>
            <person name="Abrahante J.E."/>
            <person name="Garbe J."/>
        </authorList>
    </citation>
    <scope>NUCLEOTIDE SEQUENCE</scope>
    <source>
        <strain evidence="2">Duluth1</strain>
        <tissue evidence="2">Whole animal</tissue>
    </source>
</reference>
<evidence type="ECO:0000313" key="3">
    <source>
        <dbReference type="Proteomes" id="UP000828390"/>
    </source>
</evidence>
<gene>
    <name evidence="2" type="ORF">DPMN_084109</name>
</gene>
<dbReference type="Proteomes" id="UP000828390">
    <property type="component" value="Unassembled WGS sequence"/>
</dbReference>
<dbReference type="GO" id="GO:0004714">
    <property type="term" value="F:transmembrane receptor protein tyrosine kinase activity"/>
    <property type="evidence" value="ECO:0007669"/>
    <property type="project" value="TreeGrafter"/>
</dbReference>
<dbReference type="PROSITE" id="PS00109">
    <property type="entry name" value="PROTEIN_KINASE_TYR"/>
    <property type="match status" value="1"/>
</dbReference>
<sequence length="57" mass="6569">MGMEFLESKKIIHRDVSARNVLLFTESFAKIFDFGDSKELPPDDDYYEASIVLLVVQ</sequence>
<accession>A0A9D3YA59</accession>
<protein>
    <recommendedName>
        <fullName evidence="1">Protein kinase domain-containing protein</fullName>
    </recommendedName>
</protein>
<dbReference type="InterPro" id="IPR000719">
    <property type="entry name" value="Prot_kinase_dom"/>
</dbReference>
<comment type="caution">
    <text evidence="2">The sequence shown here is derived from an EMBL/GenBank/DDBJ whole genome shotgun (WGS) entry which is preliminary data.</text>
</comment>
<name>A0A9D3YA59_DREPO</name>
<feature type="domain" description="Protein kinase" evidence="1">
    <location>
        <begin position="1"/>
        <end position="57"/>
    </location>
</feature>
<dbReference type="GO" id="GO:0043235">
    <property type="term" value="C:receptor complex"/>
    <property type="evidence" value="ECO:0007669"/>
    <property type="project" value="TreeGrafter"/>
</dbReference>
<dbReference type="GO" id="GO:0005886">
    <property type="term" value="C:plasma membrane"/>
    <property type="evidence" value="ECO:0007669"/>
    <property type="project" value="TreeGrafter"/>
</dbReference>